<feature type="region of interest" description="Disordered" evidence="4">
    <location>
        <begin position="476"/>
        <end position="497"/>
    </location>
</feature>
<feature type="compositionally biased region" description="Basic and acidic residues" evidence="4">
    <location>
        <begin position="347"/>
        <end position="382"/>
    </location>
</feature>
<proteinExistence type="predicted"/>
<sequence>MQKYEFLEKIGEGAFSVVYKARSYKTGTLVAIKEMKKVFRTSDDVENLREIQALKRLANHPNIIKLLEVIYDTKTGKLCLVMELMKCNLFDLINQRKHYLSTNKVKFIIYQVLRALDHFHRNGIFHRDIKPENILINGDLVKLADFGSCRGIYTRQPFSEYISTRWYRAPECLLTDGIYNYKMDVWGAGCVWFEILMLYPLFPGRDEVDQIHRIHKVLGTPSPTFLAKLKKSAHMNFDFPEEKGSGLKKLLKGAPEDLVDVMEKMLEYDADKRFNARACLRHPFFRDLYDADRRSASRSSTAATPVPHTPLTPSFARHPSTFSLFDGTGNIQAGTDQPQAQAPHVGQDQRGKKEGERERNRKEGTDKERKEANERERREKERFMNELLSNQLEITKGSFATVIDLNSFASTPNQTGGVPFGDAKKKHDSELEGSHLPAISENQSEVRRKKSIDPPSPQHISLPPLHTQQLDVVRKAKRSEKNMSPGRQTDMSDSPPAVRHLPPIGIGLKLGDETNPAVLTHPQRQNTLFGVKQKGVLLPSPKMGDGKEKKPGWKKGGAERGLIAINGVGLSPTPHGPGAFAGMGQGKKQRDGD</sequence>
<name>A0ABQ9XF91_9EUKA</name>
<evidence type="ECO:0000256" key="1">
    <source>
        <dbReference type="ARBA" id="ARBA00022741"/>
    </source>
</evidence>
<feature type="region of interest" description="Disordered" evidence="4">
    <location>
        <begin position="536"/>
        <end position="593"/>
    </location>
</feature>
<dbReference type="Pfam" id="PF00069">
    <property type="entry name" value="Pkinase"/>
    <property type="match status" value="1"/>
</dbReference>
<feature type="compositionally biased region" description="Polar residues" evidence="4">
    <location>
        <begin position="329"/>
        <end position="340"/>
    </location>
</feature>
<dbReference type="SUPFAM" id="SSF56112">
    <property type="entry name" value="Protein kinase-like (PK-like)"/>
    <property type="match status" value="1"/>
</dbReference>
<accession>A0ABQ9XF91</accession>
<keyword evidence="6" id="KW-0418">Kinase</keyword>
<dbReference type="InterPro" id="IPR000719">
    <property type="entry name" value="Prot_kinase_dom"/>
</dbReference>
<feature type="compositionally biased region" description="Basic and acidic residues" evidence="4">
    <location>
        <begin position="422"/>
        <end position="433"/>
    </location>
</feature>
<keyword evidence="1 3" id="KW-0547">Nucleotide-binding</keyword>
<dbReference type="PANTHER" id="PTHR24055">
    <property type="entry name" value="MITOGEN-ACTIVATED PROTEIN KINASE"/>
    <property type="match status" value="1"/>
</dbReference>
<evidence type="ECO:0000256" key="2">
    <source>
        <dbReference type="ARBA" id="ARBA00022840"/>
    </source>
</evidence>
<dbReference type="InterPro" id="IPR008271">
    <property type="entry name" value="Ser/Thr_kinase_AS"/>
</dbReference>
<feature type="region of interest" description="Disordered" evidence="4">
    <location>
        <begin position="296"/>
        <end position="382"/>
    </location>
</feature>
<evidence type="ECO:0000256" key="3">
    <source>
        <dbReference type="PROSITE-ProRule" id="PRU10141"/>
    </source>
</evidence>
<dbReference type="PROSITE" id="PS00108">
    <property type="entry name" value="PROTEIN_KINASE_ST"/>
    <property type="match status" value="1"/>
</dbReference>
<dbReference type="CDD" id="cd07831">
    <property type="entry name" value="STKc_MOK"/>
    <property type="match status" value="1"/>
</dbReference>
<evidence type="ECO:0000259" key="5">
    <source>
        <dbReference type="PROSITE" id="PS50011"/>
    </source>
</evidence>
<feature type="binding site" evidence="3">
    <location>
        <position position="33"/>
    </location>
    <ligand>
        <name>ATP</name>
        <dbReference type="ChEBI" id="CHEBI:30616"/>
    </ligand>
</feature>
<dbReference type="PROSITE" id="PS00107">
    <property type="entry name" value="PROTEIN_KINASE_ATP"/>
    <property type="match status" value="1"/>
</dbReference>
<dbReference type="Gene3D" id="1.10.510.10">
    <property type="entry name" value="Transferase(Phosphotransferase) domain 1"/>
    <property type="match status" value="1"/>
</dbReference>
<dbReference type="EMBL" id="JARBJD010000143">
    <property type="protein sequence ID" value="KAK2950075.1"/>
    <property type="molecule type" value="Genomic_DNA"/>
</dbReference>
<dbReference type="GO" id="GO:0004693">
    <property type="term" value="F:cyclin-dependent protein serine/threonine kinase activity"/>
    <property type="evidence" value="ECO:0007669"/>
    <property type="project" value="UniProtKB-EC"/>
</dbReference>
<keyword evidence="6" id="KW-0808">Transferase</keyword>
<keyword evidence="2 3" id="KW-0067">ATP-binding</keyword>
<dbReference type="EC" id="2.7.11.22" evidence="6"/>
<dbReference type="Gene3D" id="3.30.200.20">
    <property type="entry name" value="Phosphorylase Kinase, domain 1"/>
    <property type="match status" value="1"/>
</dbReference>
<dbReference type="InterPro" id="IPR050117">
    <property type="entry name" value="MAPK"/>
</dbReference>
<reference evidence="6 7" key="1">
    <citation type="journal article" date="2022" name="bioRxiv">
        <title>Genomics of Preaxostyla Flagellates Illuminates Evolutionary Transitions and the Path Towards Mitochondrial Loss.</title>
        <authorList>
            <person name="Novak L.V.F."/>
            <person name="Treitli S.C."/>
            <person name="Pyrih J."/>
            <person name="Halakuc P."/>
            <person name="Pipaliya S.V."/>
            <person name="Vacek V."/>
            <person name="Brzon O."/>
            <person name="Soukal P."/>
            <person name="Eme L."/>
            <person name="Dacks J.B."/>
            <person name="Karnkowska A."/>
            <person name="Elias M."/>
            <person name="Hampl V."/>
        </authorList>
    </citation>
    <scope>NUCLEOTIDE SEQUENCE [LARGE SCALE GENOMIC DNA]</scope>
    <source>
        <strain evidence="6">NAU3</strain>
        <tissue evidence="6">Gut</tissue>
    </source>
</reference>
<evidence type="ECO:0000313" key="6">
    <source>
        <dbReference type="EMBL" id="KAK2950075.1"/>
    </source>
</evidence>
<evidence type="ECO:0000313" key="7">
    <source>
        <dbReference type="Proteomes" id="UP001281761"/>
    </source>
</evidence>
<evidence type="ECO:0000256" key="4">
    <source>
        <dbReference type="SAM" id="MobiDB-lite"/>
    </source>
</evidence>
<comment type="caution">
    <text evidence="6">The sequence shown here is derived from an EMBL/GenBank/DDBJ whole genome shotgun (WGS) entry which is preliminary data.</text>
</comment>
<dbReference type="Proteomes" id="UP001281761">
    <property type="component" value="Unassembled WGS sequence"/>
</dbReference>
<feature type="region of interest" description="Disordered" evidence="4">
    <location>
        <begin position="410"/>
        <end position="463"/>
    </location>
</feature>
<dbReference type="InterPro" id="IPR017441">
    <property type="entry name" value="Protein_kinase_ATP_BS"/>
</dbReference>
<gene>
    <name evidence="6" type="ORF">BLNAU_14997</name>
</gene>
<protein>
    <submittedName>
        <fullName evidence="6">MAPK/MAK/MRK overlapping kinase</fullName>
        <ecNumber evidence="6">2.7.11.22</ecNumber>
    </submittedName>
</protein>
<feature type="domain" description="Protein kinase" evidence="5">
    <location>
        <begin position="4"/>
        <end position="285"/>
    </location>
</feature>
<dbReference type="PROSITE" id="PS50011">
    <property type="entry name" value="PROTEIN_KINASE_DOM"/>
    <property type="match status" value="1"/>
</dbReference>
<dbReference type="InterPro" id="IPR011009">
    <property type="entry name" value="Kinase-like_dom_sf"/>
</dbReference>
<organism evidence="6 7">
    <name type="scientific">Blattamonas nauphoetae</name>
    <dbReference type="NCBI Taxonomy" id="2049346"/>
    <lineage>
        <taxon>Eukaryota</taxon>
        <taxon>Metamonada</taxon>
        <taxon>Preaxostyla</taxon>
        <taxon>Oxymonadida</taxon>
        <taxon>Blattamonas</taxon>
    </lineage>
</organism>
<keyword evidence="7" id="KW-1185">Reference proteome</keyword>
<dbReference type="SMART" id="SM00220">
    <property type="entry name" value="S_TKc"/>
    <property type="match status" value="1"/>
</dbReference>